<feature type="domain" description="MutL C-terminal dimerisation" evidence="7">
    <location>
        <begin position="446"/>
        <end position="595"/>
    </location>
</feature>
<dbReference type="SUPFAM" id="SSF54211">
    <property type="entry name" value="Ribosomal protein S5 domain 2-like"/>
    <property type="match status" value="1"/>
</dbReference>
<dbReference type="Gene3D" id="3.30.565.10">
    <property type="entry name" value="Histidine kinase-like ATPase, C-terminal domain"/>
    <property type="match status" value="1"/>
</dbReference>
<comment type="caution">
    <text evidence="9">The sequence shown here is derived from an EMBL/GenBank/DDBJ whole genome shotgun (WGS) entry which is preliminary data.</text>
</comment>
<dbReference type="Pfam" id="PF01119">
    <property type="entry name" value="DNA_mis_repair"/>
    <property type="match status" value="1"/>
</dbReference>
<accession>A0A1S8GNU0</accession>
<dbReference type="InterPro" id="IPR038973">
    <property type="entry name" value="MutL/Mlh/Pms-like"/>
</dbReference>
<evidence type="ECO:0000313" key="9">
    <source>
        <dbReference type="EMBL" id="OOL17713.1"/>
    </source>
</evidence>
<dbReference type="SMART" id="SM00853">
    <property type="entry name" value="MutL_C"/>
    <property type="match status" value="1"/>
</dbReference>
<dbReference type="GO" id="GO:0140664">
    <property type="term" value="F:ATP-dependent DNA damage sensor activity"/>
    <property type="evidence" value="ECO:0007669"/>
    <property type="project" value="InterPro"/>
</dbReference>
<dbReference type="GO" id="GO:0032300">
    <property type="term" value="C:mismatch repair complex"/>
    <property type="evidence" value="ECO:0007669"/>
    <property type="project" value="InterPro"/>
</dbReference>
<dbReference type="SMART" id="SM01340">
    <property type="entry name" value="DNA_mis_repair"/>
    <property type="match status" value="1"/>
</dbReference>
<dbReference type="STRING" id="1539051.AL01_06940"/>
<comment type="function">
    <text evidence="5">This protein is involved in the repair of mismatches in DNA. It is required for dam-dependent methyl-directed DNA mismatch repair. May act as a 'molecular matchmaker', a protein that promotes the formation of a stable complex between two or more DNA-binding proteins in an ATP-dependent manner without itself being part of a final effector complex.</text>
</comment>
<dbReference type="InterPro" id="IPR042120">
    <property type="entry name" value="MutL_C_dimsub"/>
</dbReference>
<dbReference type="Gene3D" id="3.30.230.10">
    <property type="match status" value="1"/>
</dbReference>
<evidence type="ECO:0000256" key="2">
    <source>
        <dbReference type="ARBA" id="ARBA00021975"/>
    </source>
</evidence>
<feature type="region of interest" description="Disordered" evidence="6">
    <location>
        <begin position="382"/>
        <end position="403"/>
    </location>
</feature>
<evidence type="ECO:0000313" key="10">
    <source>
        <dbReference type="Proteomes" id="UP000200980"/>
    </source>
</evidence>
<evidence type="ECO:0000256" key="4">
    <source>
        <dbReference type="ARBA" id="ARBA00023204"/>
    </source>
</evidence>
<keyword evidence="3 5" id="KW-0227">DNA damage</keyword>
<dbReference type="InterPro" id="IPR014721">
    <property type="entry name" value="Ribsml_uS5_D2-typ_fold_subgr"/>
</dbReference>
<dbReference type="GO" id="GO:0016887">
    <property type="term" value="F:ATP hydrolysis activity"/>
    <property type="evidence" value="ECO:0007669"/>
    <property type="project" value="InterPro"/>
</dbReference>
<dbReference type="FunFam" id="3.30.565.10:FF:000003">
    <property type="entry name" value="DNA mismatch repair endonuclease MutL"/>
    <property type="match status" value="1"/>
</dbReference>
<dbReference type="PROSITE" id="PS00058">
    <property type="entry name" value="DNA_MISMATCH_REPAIR_1"/>
    <property type="match status" value="1"/>
</dbReference>
<name>A0A1S8GNU0_9PROT</name>
<dbReference type="InterPro" id="IPR020568">
    <property type="entry name" value="Ribosomal_Su5_D2-typ_SF"/>
</dbReference>
<dbReference type="Gene3D" id="3.30.1540.20">
    <property type="entry name" value="MutL, C-terminal domain, dimerisation subdomain"/>
    <property type="match status" value="1"/>
</dbReference>
<evidence type="ECO:0000259" key="7">
    <source>
        <dbReference type="SMART" id="SM00853"/>
    </source>
</evidence>
<sequence>MVRPVIRRLSNHVVDLIAAGEVVERPAAALKELVENALDAGATRLEVILRGGGCELIEVSDNGRGMEAEELPLAVERHCTSKLPDDDLTAIKTLGFRGEALPSIGASARLFLTSRTETADTAWELSVQGGIVEGPVPSAGAVGTRVVVRDLFFATPARRKFLKTARVEGNHAETVMRRVALSAPDCAITFIMDGREIFSLPPQDIRRRVASVLNVPEDGLLAVDEQRGAMRLSGYICGPGETRRTGNGQFMLVNHRPVMDPILRTAIRVAYRPVIEKGRFPVLLLHLQLPLDRVDVNVHPAKTELRFADEAEVRAFVIGAVGRALARSAGEGGGIQADLGIIGRRASAIGQRVPGSSYSYDHTGATQTPPVDFGFGTSVRRFPSSSPSPVGEPLPSMRDQTPVSGLEEGQRHYAASAGWDSTTGECGEVLPSPVEESQTAQPLGVPIGQIHATYILSIAPDGDLILTDQHAAHERLTHERLRARFAEGTVRAQALLMPEVVDLPHGSAEALAQCAEELARFGLEIEPFGTGSILVRSLPAPLSGSDVAGLLRDVAEELVQMPDLPARQTDSLDGRFEAIMARMACHGSIRAGRILKQEEMEALLRGMEQHPRANTCPHGRPTWLKLDKDGLEKLFGRTK</sequence>
<dbReference type="NCBIfam" id="TIGR00585">
    <property type="entry name" value="mutl"/>
    <property type="match status" value="1"/>
</dbReference>
<dbReference type="InterPro" id="IPR014762">
    <property type="entry name" value="DNA_mismatch_repair_CS"/>
</dbReference>
<dbReference type="OrthoDB" id="9763467at2"/>
<feature type="domain" description="DNA mismatch repair protein S5" evidence="8">
    <location>
        <begin position="209"/>
        <end position="326"/>
    </location>
</feature>
<dbReference type="InterPro" id="IPR002099">
    <property type="entry name" value="MutL/Mlh/PMS"/>
</dbReference>
<dbReference type="CDD" id="cd00782">
    <property type="entry name" value="MutL_Trans"/>
    <property type="match status" value="1"/>
</dbReference>
<evidence type="ECO:0000256" key="1">
    <source>
        <dbReference type="ARBA" id="ARBA00006082"/>
    </source>
</evidence>
<dbReference type="CDD" id="cd16926">
    <property type="entry name" value="HATPase_MutL-MLH-PMS-like"/>
    <property type="match status" value="1"/>
</dbReference>
<dbReference type="InterPro" id="IPR042121">
    <property type="entry name" value="MutL_C_regsub"/>
</dbReference>
<dbReference type="Pfam" id="PF08676">
    <property type="entry name" value="MutL_C"/>
    <property type="match status" value="1"/>
</dbReference>
<evidence type="ECO:0000256" key="6">
    <source>
        <dbReference type="SAM" id="MobiDB-lite"/>
    </source>
</evidence>
<dbReference type="RefSeq" id="WP_077396711.1">
    <property type="nucleotide sequence ID" value="NZ_JATM01000004.1"/>
</dbReference>
<reference evidence="9 10" key="1">
    <citation type="journal article" date="2016" name="PLoS ONE">
        <title>Whole-Genome Sequence Analysis of Bombella intestini LMG 28161T, a Novel Acetic Acid Bacterium Isolated from the Crop of a Red-Tailed Bumble Bee, Bombus lapidarius.</title>
        <authorList>
            <person name="Li L."/>
            <person name="Illeghems K."/>
            <person name="Van Kerrebroeck S."/>
            <person name="Borremans W."/>
            <person name="Cleenwerck I."/>
            <person name="Smagghe G."/>
            <person name="De Vuyst L."/>
            <person name="Vandamme P."/>
        </authorList>
    </citation>
    <scope>NUCLEOTIDE SEQUENCE [LARGE SCALE GENOMIC DNA]</scope>
    <source>
        <strain evidence="9 10">R-52487</strain>
    </source>
</reference>
<keyword evidence="4 5" id="KW-0234">DNA repair</keyword>
<dbReference type="Proteomes" id="UP000200980">
    <property type="component" value="Unassembled WGS sequence"/>
</dbReference>
<evidence type="ECO:0000256" key="3">
    <source>
        <dbReference type="ARBA" id="ARBA00022763"/>
    </source>
</evidence>
<proteinExistence type="inferred from homology"/>
<dbReference type="GO" id="GO:0006298">
    <property type="term" value="P:mismatch repair"/>
    <property type="evidence" value="ECO:0007669"/>
    <property type="project" value="UniProtKB-UniRule"/>
</dbReference>
<dbReference type="InterPro" id="IPR014790">
    <property type="entry name" value="MutL_C"/>
</dbReference>
<dbReference type="SUPFAM" id="SSF55874">
    <property type="entry name" value="ATPase domain of HSP90 chaperone/DNA topoisomerase II/histidine kinase"/>
    <property type="match status" value="1"/>
</dbReference>
<keyword evidence="10" id="KW-1185">Reference proteome</keyword>
<organism evidence="9 10">
    <name type="scientific">Bombella intestini</name>
    <dbReference type="NCBI Taxonomy" id="1539051"/>
    <lineage>
        <taxon>Bacteria</taxon>
        <taxon>Pseudomonadati</taxon>
        <taxon>Pseudomonadota</taxon>
        <taxon>Alphaproteobacteria</taxon>
        <taxon>Acetobacterales</taxon>
        <taxon>Acetobacteraceae</taxon>
        <taxon>Bombella</taxon>
    </lineage>
</organism>
<dbReference type="InterPro" id="IPR020667">
    <property type="entry name" value="DNA_mismatch_repair_MutL"/>
</dbReference>
<dbReference type="InterPro" id="IPR037198">
    <property type="entry name" value="MutL_C_sf"/>
</dbReference>
<protein>
    <recommendedName>
        <fullName evidence="2 5">DNA mismatch repair protein MutL</fullName>
    </recommendedName>
</protein>
<dbReference type="EMBL" id="JATM01000004">
    <property type="protein sequence ID" value="OOL17713.1"/>
    <property type="molecule type" value="Genomic_DNA"/>
</dbReference>
<dbReference type="HAMAP" id="MF_00149">
    <property type="entry name" value="DNA_mis_repair"/>
    <property type="match status" value="1"/>
</dbReference>
<dbReference type="SUPFAM" id="SSF118116">
    <property type="entry name" value="DNA mismatch repair protein MutL"/>
    <property type="match status" value="1"/>
</dbReference>
<dbReference type="PANTHER" id="PTHR10073:SF12">
    <property type="entry name" value="DNA MISMATCH REPAIR PROTEIN MLH1"/>
    <property type="match status" value="1"/>
</dbReference>
<evidence type="ECO:0000256" key="5">
    <source>
        <dbReference type="HAMAP-Rule" id="MF_00149"/>
    </source>
</evidence>
<dbReference type="AlphaFoldDB" id="A0A1S8GNU0"/>
<dbReference type="Gene3D" id="3.30.1370.100">
    <property type="entry name" value="MutL, C-terminal domain, regulatory subdomain"/>
    <property type="match status" value="1"/>
</dbReference>
<gene>
    <name evidence="5" type="primary">mutL</name>
    <name evidence="9" type="ORF">AL01_06940</name>
</gene>
<dbReference type="InterPro" id="IPR036890">
    <property type="entry name" value="HATPase_C_sf"/>
</dbReference>
<dbReference type="GO" id="GO:0030983">
    <property type="term" value="F:mismatched DNA binding"/>
    <property type="evidence" value="ECO:0007669"/>
    <property type="project" value="InterPro"/>
</dbReference>
<dbReference type="InterPro" id="IPR013507">
    <property type="entry name" value="DNA_mismatch_S5_2-like"/>
</dbReference>
<comment type="similarity">
    <text evidence="1 5">Belongs to the DNA mismatch repair MutL/HexB family.</text>
</comment>
<dbReference type="GO" id="GO:0005524">
    <property type="term" value="F:ATP binding"/>
    <property type="evidence" value="ECO:0007669"/>
    <property type="project" value="InterPro"/>
</dbReference>
<dbReference type="PANTHER" id="PTHR10073">
    <property type="entry name" value="DNA MISMATCH REPAIR PROTEIN MLH, PMS, MUTL"/>
    <property type="match status" value="1"/>
</dbReference>
<evidence type="ECO:0000259" key="8">
    <source>
        <dbReference type="SMART" id="SM01340"/>
    </source>
</evidence>
<dbReference type="Pfam" id="PF13589">
    <property type="entry name" value="HATPase_c_3"/>
    <property type="match status" value="1"/>
</dbReference>